<feature type="transmembrane region" description="Helical" evidence="1">
    <location>
        <begin position="186"/>
        <end position="205"/>
    </location>
</feature>
<evidence type="ECO:0000313" key="3">
    <source>
        <dbReference type="Proteomes" id="UP000002384"/>
    </source>
</evidence>
<proteinExistence type="predicted"/>
<dbReference type="PANTHER" id="PTHR36009:SF3">
    <property type="entry name" value="TRANSMEMBRANE PROTEIN"/>
    <property type="match status" value="1"/>
</dbReference>
<name>B7KAC2_GLOC7</name>
<protein>
    <recommendedName>
        <fullName evidence="4">DUF2834 domain-containing protein</fullName>
    </recommendedName>
</protein>
<evidence type="ECO:0000313" key="2">
    <source>
        <dbReference type="EMBL" id="ACK72896.1"/>
    </source>
</evidence>
<dbReference type="PANTHER" id="PTHR36009">
    <property type="match status" value="1"/>
</dbReference>
<feature type="transmembrane region" description="Helical" evidence="1">
    <location>
        <begin position="44"/>
        <end position="65"/>
    </location>
</feature>
<feature type="transmembrane region" description="Helical" evidence="1">
    <location>
        <begin position="77"/>
        <end position="98"/>
    </location>
</feature>
<keyword evidence="1" id="KW-0812">Transmembrane</keyword>
<dbReference type="Proteomes" id="UP000002384">
    <property type="component" value="Chromosome"/>
</dbReference>
<dbReference type="HOGENOM" id="CLU_065697_1_1_3"/>
<evidence type="ECO:0000256" key="1">
    <source>
        <dbReference type="SAM" id="Phobius"/>
    </source>
</evidence>
<organism evidence="2 3">
    <name type="scientific">Gloeothece citriformis (strain PCC 7424)</name>
    <name type="common">Cyanothece sp. (strain PCC 7424)</name>
    <dbReference type="NCBI Taxonomy" id="65393"/>
    <lineage>
        <taxon>Bacteria</taxon>
        <taxon>Bacillati</taxon>
        <taxon>Cyanobacteriota</taxon>
        <taxon>Cyanophyceae</taxon>
        <taxon>Oscillatoriophycideae</taxon>
        <taxon>Chroococcales</taxon>
        <taxon>Aphanothecaceae</taxon>
        <taxon>Gloeothece</taxon>
        <taxon>Gloeothece citriformis</taxon>
    </lineage>
</organism>
<dbReference type="STRING" id="65393.PCC7424_4533"/>
<dbReference type="EMBL" id="CP001291">
    <property type="protein sequence ID" value="ACK72896.1"/>
    <property type="molecule type" value="Genomic_DNA"/>
</dbReference>
<gene>
    <name evidence="2" type="ordered locus">PCC7424_4533</name>
</gene>
<dbReference type="KEGG" id="cyc:PCC7424_4533"/>
<reference evidence="3" key="1">
    <citation type="journal article" date="2011" name="MBio">
        <title>Novel metabolic attributes of the genus Cyanothece, comprising a group of unicellular nitrogen-fixing Cyanobacteria.</title>
        <authorList>
            <person name="Bandyopadhyay A."/>
            <person name="Elvitigala T."/>
            <person name="Welsh E."/>
            <person name="Stockel J."/>
            <person name="Liberton M."/>
            <person name="Min H."/>
            <person name="Sherman L.A."/>
            <person name="Pakrasi H.B."/>
        </authorList>
    </citation>
    <scope>NUCLEOTIDE SEQUENCE [LARGE SCALE GENOMIC DNA]</scope>
    <source>
        <strain evidence="3">PCC 7424</strain>
    </source>
</reference>
<sequence>MLRKVGFSLLWLGFVVYAFLFAPPEQPNTLELIKQLSLGQWENINPLVVAVFNLLGILPLVYACVILIDGRGQPIKAWLFVVGSFGVGAFALLPYLVFREKNPHFPGEKDFLLKILDSRWTGIILTLGAFSFVLFGLIKGDWSDFIEQWQTSRFIHVMSLDFCLVCLLFPSLLGDDLARRGIKKSWVFWLVSLTPLLGALFYLCLRPPLQETSVNTASPISS</sequence>
<keyword evidence="3" id="KW-1185">Reference proteome</keyword>
<accession>B7KAC2</accession>
<keyword evidence="1" id="KW-1133">Transmembrane helix</keyword>
<dbReference type="RefSeq" id="WP_015956479.1">
    <property type="nucleotide sequence ID" value="NC_011729.1"/>
</dbReference>
<dbReference type="AlphaFoldDB" id="B7KAC2"/>
<keyword evidence="1" id="KW-0472">Membrane</keyword>
<feature type="transmembrane region" description="Helical" evidence="1">
    <location>
        <begin position="118"/>
        <end position="138"/>
    </location>
</feature>
<feature type="transmembrane region" description="Helical" evidence="1">
    <location>
        <begin position="154"/>
        <end position="174"/>
    </location>
</feature>
<dbReference type="OrthoDB" id="482433at2"/>
<evidence type="ECO:0008006" key="4">
    <source>
        <dbReference type="Google" id="ProtNLM"/>
    </source>
</evidence>
<dbReference type="eggNOG" id="ENOG502Z8HF">
    <property type="taxonomic scope" value="Bacteria"/>
</dbReference>